<name>A0A7Y6NHY3_9GAMM</name>
<dbReference type="AlphaFoldDB" id="A0A7Y6NHY3"/>
<comment type="caution">
    <text evidence="1">The sequence shown here is derived from an EMBL/GenBank/DDBJ whole genome shotgun (WGS) entry which is preliminary data.</text>
</comment>
<dbReference type="EMBL" id="JABWPM010000036">
    <property type="protein sequence ID" value="NUY98907.1"/>
    <property type="molecule type" value="Genomic_DNA"/>
</dbReference>
<gene>
    <name evidence="1" type="ORF">HU668_20915</name>
</gene>
<protein>
    <submittedName>
        <fullName evidence="1">Uncharacterized protein</fullName>
    </submittedName>
</protein>
<accession>A0A7Y6NHY3</accession>
<sequence>MNKTLLMAAKRKRFQDVLLITVNGLLITVNVCNVALAERERANRTTDYSECLVAILNADYGLIGFIGGN</sequence>
<reference evidence="1 2" key="1">
    <citation type="submission" date="2020-05" db="EMBL/GenBank/DDBJ databases">
        <title>Whole Genome Sequences of Enterobacteriales Associated with the International Space Station.</title>
        <authorList>
            <person name="Bharadwaj A."/>
            <person name="Daudu R."/>
            <person name="Singh N."/>
            <person name="Wood J."/>
            <person name="Debieu M."/>
            <person name="Mason C."/>
            <person name="Wang C."/>
            <person name="Venkateswaran K."/>
        </authorList>
    </citation>
    <scope>NUCLEOTIDE SEQUENCE [LARGE SCALE GENOMIC DNA]</scope>
    <source>
        <strain evidence="1 2">IF5SW-B1</strain>
    </source>
</reference>
<evidence type="ECO:0000313" key="1">
    <source>
        <dbReference type="EMBL" id="NUY98907.1"/>
    </source>
</evidence>
<dbReference type="Proteomes" id="UP000566985">
    <property type="component" value="Unassembled WGS sequence"/>
</dbReference>
<dbReference type="RefSeq" id="WP_069729582.1">
    <property type="nucleotide sequence ID" value="NZ_JABWPE010000037.1"/>
</dbReference>
<organism evidence="1 2">
    <name type="scientific">Pantoea brenneri</name>
    <dbReference type="NCBI Taxonomy" id="472694"/>
    <lineage>
        <taxon>Bacteria</taxon>
        <taxon>Pseudomonadati</taxon>
        <taxon>Pseudomonadota</taxon>
        <taxon>Gammaproteobacteria</taxon>
        <taxon>Enterobacterales</taxon>
        <taxon>Erwiniaceae</taxon>
        <taxon>Pantoea</taxon>
    </lineage>
</organism>
<dbReference type="GeneID" id="57347676"/>
<proteinExistence type="predicted"/>
<evidence type="ECO:0000313" key="2">
    <source>
        <dbReference type="Proteomes" id="UP000566985"/>
    </source>
</evidence>